<comment type="subcellular location">
    <subcellularLocation>
        <location evidence="2">Cytoplasm</location>
    </subcellularLocation>
</comment>
<keyword evidence="4" id="KW-0963">Cytoplasm</keyword>
<dbReference type="EMBL" id="KN837211">
    <property type="protein sequence ID" value="KIJ33553.1"/>
    <property type="molecule type" value="Genomic_DNA"/>
</dbReference>
<evidence type="ECO:0000256" key="4">
    <source>
        <dbReference type="ARBA" id="ARBA00022490"/>
    </source>
</evidence>
<evidence type="ECO:0000259" key="7">
    <source>
        <dbReference type="SMART" id="SM00739"/>
    </source>
</evidence>
<dbReference type="GO" id="GO:0042273">
    <property type="term" value="P:ribosomal large subunit biogenesis"/>
    <property type="evidence" value="ECO:0007669"/>
    <property type="project" value="TreeGrafter"/>
</dbReference>
<dbReference type="InterPro" id="IPR014722">
    <property type="entry name" value="Rib_uL2_dom2"/>
</dbReference>
<dbReference type="GO" id="GO:0003723">
    <property type="term" value="F:RNA binding"/>
    <property type="evidence" value="ECO:0007669"/>
    <property type="project" value="InterPro"/>
</dbReference>
<dbReference type="OrthoDB" id="1875589at2759"/>
<reference evidence="8 9" key="1">
    <citation type="submission" date="2014-06" db="EMBL/GenBank/DDBJ databases">
        <title>Evolutionary Origins and Diversification of the Mycorrhizal Mutualists.</title>
        <authorList>
            <consortium name="DOE Joint Genome Institute"/>
            <consortium name="Mycorrhizal Genomics Consortium"/>
            <person name="Kohler A."/>
            <person name="Kuo A."/>
            <person name="Nagy L.G."/>
            <person name="Floudas D."/>
            <person name="Copeland A."/>
            <person name="Barry K.W."/>
            <person name="Cichocki N."/>
            <person name="Veneault-Fourrey C."/>
            <person name="LaButti K."/>
            <person name="Lindquist E.A."/>
            <person name="Lipzen A."/>
            <person name="Lundell T."/>
            <person name="Morin E."/>
            <person name="Murat C."/>
            <person name="Riley R."/>
            <person name="Ohm R."/>
            <person name="Sun H."/>
            <person name="Tunlid A."/>
            <person name="Henrissat B."/>
            <person name="Grigoriev I.V."/>
            <person name="Hibbett D.S."/>
            <person name="Martin F."/>
        </authorList>
    </citation>
    <scope>NUCLEOTIDE SEQUENCE [LARGE SCALE GENOMIC DNA]</scope>
    <source>
        <strain evidence="8 9">SS14</strain>
    </source>
</reference>
<dbReference type="GO" id="GO:0022625">
    <property type="term" value="C:cytosolic large ribosomal subunit"/>
    <property type="evidence" value="ECO:0007669"/>
    <property type="project" value="TreeGrafter"/>
</dbReference>
<dbReference type="InterPro" id="IPR002784">
    <property type="entry name" value="Ribosomal_eL14_dom"/>
</dbReference>
<dbReference type="PANTHER" id="PTHR11127">
    <property type="entry name" value="60S RIBOSOMAL PROTEIN L14"/>
    <property type="match status" value="1"/>
</dbReference>
<dbReference type="Gene3D" id="6.10.250.2270">
    <property type="match status" value="1"/>
</dbReference>
<gene>
    <name evidence="8" type="ORF">M422DRAFT_70387</name>
</gene>
<evidence type="ECO:0000256" key="3">
    <source>
        <dbReference type="ARBA" id="ARBA00006592"/>
    </source>
</evidence>
<dbReference type="SMART" id="SM00739">
    <property type="entry name" value="KOW"/>
    <property type="match status" value="1"/>
</dbReference>
<dbReference type="GO" id="GO:0003735">
    <property type="term" value="F:structural constituent of ribosome"/>
    <property type="evidence" value="ECO:0007669"/>
    <property type="project" value="InterPro"/>
</dbReference>
<protein>
    <recommendedName>
        <fullName evidence="7">KOW domain-containing protein</fullName>
    </recommendedName>
</protein>
<accession>A0A0C9TTE3</accession>
<proteinExistence type="inferred from homology"/>
<dbReference type="Proteomes" id="UP000054279">
    <property type="component" value="Unassembled WGS sequence"/>
</dbReference>
<evidence type="ECO:0000256" key="1">
    <source>
        <dbReference type="ARBA" id="ARBA00004021"/>
    </source>
</evidence>
<name>A0A0C9TTE3_SPHS4</name>
<keyword evidence="6" id="KW-0687">Ribonucleoprotein</keyword>
<keyword evidence="9" id="KW-1185">Reference proteome</keyword>
<dbReference type="Gene3D" id="2.30.30.30">
    <property type="match status" value="1"/>
</dbReference>
<comment type="similarity">
    <text evidence="3">Belongs to the eukaryotic ribosomal protein eL14 family.</text>
</comment>
<dbReference type="HOGENOM" id="CLU_082438_3_1_1"/>
<dbReference type="CDD" id="cd23702">
    <property type="entry name" value="eL14"/>
    <property type="match status" value="1"/>
</dbReference>
<organism evidence="8 9">
    <name type="scientific">Sphaerobolus stellatus (strain SS14)</name>
    <dbReference type="NCBI Taxonomy" id="990650"/>
    <lineage>
        <taxon>Eukaryota</taxon>
        <taxon>Fungi</taxon>
        <taxon>Dikarya</taxon>
        <taxon>Basidiomycota</taxon>
        <taxon>Agaricomycotina</taxon>
        <taxon>Agaricomycetes</taxon>
        <taxon>Phallomycetidae</taxon>
        <taxon>Geastrales</taxon>
        <taxon>Sphaerobolaceae</taxon>
        <taxon>Sphaerobolus</taxon>
    </lineage>
</organism>
<evidence type="ECO:0000313" key="9">
    <source>
        <dbReference type="Proteomes" id="UP000054279"/>
    </source>
</evidence>
<dbReference type="InterPro" id="IPR039660">
    <property type="entry name" value="Ribosomal_eL14"/>
</dbReference>
<feature type="domain" description="KOW" evidence="7">
    <location>
        <begin position="62"/>
        <end position="89"/>
    </location>
</feature>
<dbReference type="Pfam" id="PF00467">
    <property type="entry name" value="KOW"/>
    <property type="match status" value="1"/>
</dbReference>
<evidence type="ECO:0000256" key="6">
    <source>
        <dbReference type="ARBA" id="ARBA00023274"/>
    </source>
</evidence>
<keyword evidence="5" id="KW-0689">Ribosomal protein</keyword>
<dbReference type="InterPro" id="IPR008991">
    <property type="entry name" value="Translation_prot_SH3-like_sf"/>
</dbReference>
<dbReference type="InterPro" id="IPR005824">
    <property type="entry name" value="KOW"/>
</dbReference>
<evidence type="ECO:0000256" key="5">
    <source>
        <dbReference type="ARBA" id="ARBA00022980"/>
    </source>
</evidence>
<comment type="function">
    <text evidence="1">Component of the ribosome, a large ribonucleoprotein complex responsible for the synthesis of proteins in the cell. The small ribosomal subunit (SSU) binds messenger RNAs (mRNAs) and translates the encoded message by selecting cognate aminoacyl-transfer RNA (tRNA) molecules. The large subunit (LSU) contains the ribosomal catalytic site termed the peptidyl transferase center (PTC), which catalyzes the formation of peptide bonds, thereby polymerizing the amino acids delivered by tRNAs into a polypeptide chain. The nascent polypeptides leave the ribosome through a tunnel in the LSU and interact with protein factors that function in enzymatic processing, targeting, and the membrane insertion of nascent chains at the exit of the ribosomal tunnel.</text>
</comment>
<evidence type="ECO:0000313" key="8">
    <source>
        <dbReference type="EMBL" id="KIJ33553.1"/>
    </source>
</evidence>
<dbReference type="SUPFAM" id="SSF50104">
    <property type="entry name" value="Translation proteins SH3-like domain"/>
    <property type="match status" value="1"/>
</dbReference>
<dbReference type="AlphaFoldDB" id="A0A0C9TTE3"/>
<dbReference type="GO" id="GO:0006412">
    <property type="term" value="P:translation"/>
    <property type="evidence" value="ECO:0007669"/>
    <property type="project" value="InterPro"/>
</dbReference>
<sequence length="192" mass="22041">MEENDRLKQVREIIRIGEARRQVKNLPIGTITSRALQQDFNTVKNDPDRLVAMPEPSTFKRFVEVGRLVLLRAGPYEGKVAVIVEIIDHKRAIIDGPTTGVPRQSFPYRHLVLTPLTLKKLPRGGRSGVVKKFIESQELIQKWEKSSWAQKLETVKQRKSLSDFDRFNIQVLKKNRRHNVRIALAKAKATKA</sequence>
<dbReference type="Pfam" id="PF01929">
    <property type="entry name" value="Ribosomal_L14e"/>
    <property type="match status" value="1"/>
</dbReference>
<dbReference type="PANTHER" id="PTHR11127:SF2">
    <property type="entry name" value="LARGE RIBOSOMAL SUBUNIT PROTEIN EL14"/>
    <property type="match status" value="1"/>
</dbReference>
<evidence type="ECO:0000256" key="2">
    <source>
        <dbReference type="ARBA" id="ARBA00004496"/>
    </source>
</evidence>
<dbReference type="FunFam" id="2.30.30.30:FF:000030">
    <property type="entry name" value="60S ribosomal protein L14"/>
    <property type="match status" value="1"/>
</dbReference>